<name>A0A9D1R8K0_9FIRM</name>
<proteinExistence type="inferred from homology"/>
<dbReference type="Pfam" id="PF09084">
    <property type="entry name" value="NMT1"/>
    <property type="match status" value="1"/>
</dbReference>
<reference evidence="6" key="1">
    <citation type="journal article" date="2021" name="PeerJ">
        <title>Extensive microbial diversity within the chicken gut microbiome revealed by metagenomics and culture.</title>
        <authorList>
            <person name="Gilroy R."/>
            <person name="Ravi A."/>
            <person name="Getino M."/>
            <person name="Pursley I."/>
            <person name="Horton D.L."/>
            <person name="Alikhan N.F."/>
            <person name="Baker D."/>
            <person name="Gharbi K."/>
            <person name="Hall N."/>
            <person name="Watson M."/>
            <person name="Adriaenssens E.M."/>
            <person name="Foster-Nyarko E."/>
            <person name="Jarju S."/>
            <person name="Secka A."/>
            <person name="Antonio M."/>
            <person name="Oren A."/>
            <person name="Chaudhuri R.R."/>
            <person name="La Ragione R."/>
            <person name="Hildebrand F."/>
            <person name="Pallen M.J."/>
        </authorList>
    </citation>
    <scope>NUCLEOTIDE SEQUENCE</scope>
    <source>
        <strain evidence="6">ChiSxjej1B13-11762</strain>
    </source>
</reference>
<evidence type="ECO:0000313" key="6">
    <source>
        <dbReference type="EMBL" id="HIW82820.1"/>
    </source>
</evidence>
<reference evidence="6" key="2">
    <citation type="submission" date="2021-04" db="EMBL/GenBank/DDBJ databases">
        <authorList>
            <person name="Gilroy R."/>
        </authorList>
    </citation>
    <scope>NUCLEOTIDE SEQUENCE</scope>
    <source>
        <strain evidence="6">ChiSxjej1B13-11762</strain>
    </source>
</reference>
<keyword evidence="3 4" id="KW-0732">Signal</keyword>
<feature type="signal peptide" evidence="4">
    <location>
        <begin position="1"/>
        <end position="20"/>
    </location>
</feature>
<dbReference type="NCBIfam" id="NF040735">
    <property type="entry name" value="SBP_SaoX"/>
    <property type="match status" value="1"/>
</dbReference>
<feature type="domain" description="SsuA/THI5-like" evidence="5">
    <location>
        <begin position="75"/>
        <end position="289"/>
    </location>
</feature>
<feature type="chain" id="PRO_5039336991" evidence="4">
    <location>
        <begin position="21"/>
        <end position="426"/>
    </location>
</feature>
<dbReference type="PROSITE" id="PS51257">
    <property type="entry name" value="PROKAR_LIPOPROTEIN"/>
    <property type="match status" value="1"/>
</dbReference>
<evidence type="ECO:0000256" key="3">
    <source>
        <dbReference type="ARBA" id="ARBA00022729"/>
    </source>
</evidence>
<evidence type="ECO:0000256" key="1">
    <source>
        <dbReference type="ARBA" id="ARBA00004418"/>
    </source>
</evidence>
<sequence>MKKRVIAVLLVGAMSVSLLAGCHDSSSETAAVEVEETDYDPEEAVADFEFGELNDTEEGYVVEMGYFNCDHMCSSIIAEKAGIYEALGVNVNITKSAETVNALISGAMDVGYIFFSKNLMAEDSPLFQASANHIGGSRYLVVNPEVVDVDDPTSIEGKTIGGLTEPETDAEWRKWSEEYGFSYNTADYNLVTMGQQDAMFALKAGQVDAFTCCDPYASIAEYEGFGKILAISWGANLEEGDLLTDENAGTCCSYAMSKEFREKCPELSRRMIYAHMLAVEYLYTHPYNAAMMFADGFDVDPYVGLRTVYMKTVAEGRTITWQWSEQNMINSEQFERQWTNPSVPEEDIISAEDSKNSLELSGQIFQDAGVKDFNEFIAEEVDELFPLGMTFEDWYNAAKAVDGISDEDAVDITDTATPYLNENLEV</sequence>
<accession>A0A9D1R8K0</accession>
<dbReference type="Proteomes" id="UP000824263">
    <property type="component" value="Unassembled WGS sequence"/>
</dbReference>
<evidence type="ECO:0000256" key="4">
    <source>
        <dbReference type="SAM" id="SignalP"/>
    </source>
</evidence>
<dbReference type="GO" id="GO:0042597">
    <property type="term" value="C:periplasmic space"/>
    <property type="evidence" value="ECO:0007669"/>
    <property type="project" value="UniProtKB-SubCell"/>
</dbReference>
<dbReference type="AlphaFoldDB" id="A0A9D1R8K0"/>
<gene>
    <name evidence="6" type="ORF">H9873_00625</name>
</gene>
<dbReference type="SUPFAM" id="SSF53850">
    <property type="entry name" value="Periplasmic binding protein-like II"/>
    <property type="match status" value="1"/>
</dbReference>
<dbReference type="Gene3D" id="3.40.190.10">
    <property type="entry name" value="Periplasmic binding protein-like II"/>
    <property type="match status" value="1"/>
</dbReference>
<protein>
    <submittedName>
        <fullName evidence="6">ABC transporter substrate-binding protein</fullName>
    </submittedName>
</protein>
<comment type="subcellular location">
    <subcellularLocation>
        <location evidence="1">Periplasm</location>
    </subcellularLocation>
</comment>
<evidence type="ECO:0000259" key="5">
    <source>
        <dbReference type="Pfam" id="PF09084"/>
    </source>
</evidence>
<dbReference type="PANTHER" id="PTHR30024:SF47">
    <property type="entry name" value="TAURINE-BINDING PERIPLASMIC PROTEIN"/>
    <property type="match status" value="1"/>
</dbReference>
<dbReference type="EMBL" id="DXGF01000012">
    <property type="protein sequence ID" value="HIW82820.1"/>
    <property type="molecule type" value="Genomic_DNA"/>
</dbReference>
<comment type="caution">
    <text evidence="6">The sequence shown here is derived from an EMBL/GenBank/DDBJ whole genome shotgun (WGS) entry which is preliminary data.</text>
</comment>
<dbReference type="InterPro" id="IPR015168">
    <property type="entry name" value="SsuA/THI5"/>
</dbReference>
<comment type="similarity">
    <text evidence="2">Belongs to the bacterial solute-binding protein SsuA/TauA family.</text>
</comment>
<organism evidence="6 7">
    <name type="scientific">Candidatus Dorea gallistercoris</name>
    <dbReference type="NCBI Taxonomy" id="2838542"/>
    <lineage>
        <taxon>Bacteria</taxon>
        <taxon>Bacillati</taxon>
        <taxon>Bacillota</taxon>
        <taxon>Clostridia</taxon>
        <taxon>Lachnospirales</taxon>
        <taxon>Lachnospiraceae</taxon>
        <taxon>Dorea</taxon>
    </lineage>
</organism>
<evidence type="ECO:0000313" key="7">
    <source>
        <dbReference type="Proteomes" id="UP000824263"/>
    </source>
</evidence>
<dbReference type="PANTHER" id="PTHR30024">
    <property type="entry name" value="ALIPHATIC SULFONATES-BINDING PROTEIN-RELATED"/>
    <property type="match status" value="1"/>
</dbReference>
<evidence type="ECO:0000256" key="2">
    <source>
        <dbReference type="ARBA" id="ARBA00010742"/>
    </source>
</evidence>